<dbReference type="InterPro" id="IPR036412">
    <property type="entry name" value="HAD-like_sf"/>
</dbReference>
<dbReference type="Gene3D" id="3.40.50.1000">
    <property type="entry name" value="HAD superfamily/HAD-like"/>
    <property type="match status" value="1"/>
</dbReference>
<dbReference type="EMBL" id="BMOY01000029">
    <property type="protein sequence ID" value="GGJ09466.1"/>
    <property type="molecule type" value="Genomic_DNA"/>
</dbReference>
<dbReference type="PANTHER" id="PTHR47105:SF2">
    <property type="entry name" value="NPH3 DOMAIN-CONTAINING PROTEIN"/>
    <property type="match status" value="1"/>
</dbReference>
<gene>
    <name evidence="1" type="ORF">GCM10010885_18200</name>
</gene>
<dbReference type="SUPFAM" id="SSF56784">
    <property type="entry name" value="HAD-like"/>
    <property type="match status" value="1"/>
</dbReference>
<proteinExistence type="predicted"/>
<sequence length="91" mass="9951">MTVISAEVGVEKPDRKIFEHALTAMGIEPQAALMVGDNYYDDVVGARSVGMDAVLINRFGRVGIEEIHDCWVFPDVCAVVEFIQRQLAAVG</sequence>
<organism evidence="1 2">
    <name type="scientific">Alicyclobacillus cellulosilyticus</name>
    <dbReference type="NCBI Taxonomy" id="1003997"/>
    <lineage>
        <taxon>Bacteria</taxon>
        <taxon>Bacillati</taxon>
        <taxon>Bacillota</taxon>
        <taxon>Bacilli</taxon>
        <taxon>Bacillales</taxon>
        <taxon>Alicyclobacillaceae</taxon>
        <taxon>Alicyclobacillus</taxon>
    </lineage>
</organism>
<dbReference type="Pfam" id="PF13242">
    <property type="entry name" value="Hydrolase_like"/>
    <property type="match status" value="1"/>
</dbReference>
<reference evidence="1" key="2">
    <citation type="submission" date="2020-09" db="EMBL/GenBank/DDBJ databases">
        <authorList>
            <person name="Sun Q."/>
            <person name="Ohkuma M."/>
        </authorList>
    </citation>
    <scope>NUCLEOTIDE SEQUENCE</scope>
    <source>
        <strain evidence="1">JCM 18487</strain>
    </source>
</reference>
<keyword evidence="2" id="KW-1185">Reference proteome</keyword>
<dbReference type="InterPro" id="IPR023214">
    <property type="entry name" value="HAD_sf"/>
</dbReference>
<dbReference type="InterPro" id="IPR006439">
    <property type="entry name" value="HAD-SF_hydro_IA"/>
</dbReference>
<protein>
    <submittedName>
        <fullName evidence="1">Uncharacterized protein</fullName>
    </submittedName>
</protein>
<dbReference type="Proteomes" id="UP000637695">
    <property type="component" value="Unassembled WGS sequence"/>
</dbReference>
<name>A0A917NMQ3_9BACL</name>
<comment type="caution">
    <text evidence="1">The sequence shown here is derived from an EMBL/GenBank/DDBJ whole genome shotgun (WGS) entry which is preliminary data.</text>
</comment>
<dbReference type="NCBIfam" id="TIGR01549">
    <property type="entry name" value="HAD-SF-IA-v1"/>
    <property type="match status" value="1"/>
</dbReference>
<accession>A0A917NMQ3</accession>
<evidence type="ECO:0000313" key="2">
    <source>
        <dbReference type="Proteomes" id="UP000637695"/>
    </source>
</evidence>
<reference evidence="1" key="1">
    <citation type="journal article" date="2014" name="Int. J. Syst. Evol. Microbiol.">
        <title>Complete genome sequence of Corynebacterium casei LMG S-19264T (=DSM 44701T), isolated from a smear-ripened cheese.</title>
        <authorList>
            <consortium name="US DOE Joint Genome Institute (JGI-PGF)"/>
            <person name="Walter F."/>
            <person name="Albersmeier A."/>
            <person name="Kalinowski J."/>
            <person name="Ruckert C."/>
        </authorList>
    </citation>
    <scope>NUCLEOTIDE SEQUENCE</scope>
    <source>
        <strain evidence="1">JCM 18487</strain>
    </source>
</reference>
<evidence type="ECO:0000313" key="1">
    <source>
        <dbReference type="EMBL" id="GGJ09466.1"/>
    </source>
</evidence>
<dbReference type="PANTHER" id="PTHR47105">
    <property type="entry name" value="OS02G0173600 PROTEIN"/>
    <property type="match status" value="1"/>
</dbReference>
<dbReference type="AlphaFoldDB" id="A0A917NMQ3"/>